<accession>E3MZU9</accession>
<dbReference type="AlphaFoldDB" id="E3MZU9"/>
<dbReference type="Proteomes" id="UP000008281">
    <property type="component" value="Unassembled WGS sequence"/>
</dbReference>
<protein>
    <recommendedName>
        <fullName evidence="1">NTF2-like domain-containing protein</fullName>
    </recommendedName>
</protein>
<proteinExistence type="predicted"/>
<dbReference type="EMBL" id="DS268502">
    <property type="protein sequence ID" value="EFP13122.1"/>
    <property type="molecule type" value="Genomic_DNA"/>
</dbReference>
<dbReference type="STRING" id="31234.E3MZU9"/>
<feature type="domain" description="NTF2-like" evidence="1">
    <location>
        <begin position="311"/>
        <end position="436"/>
    </location>
</feature>
<keyword evidence="3" id="KW-1185">Reference proteome</keyword>
<dbReference type="Pfam" id="PF26529">
    <property type="entry name" value="NTF2_2"/>
    <property type="match status" value="3"/>
</dbReference>
<evidence type="ECO:0000313" key="3">
    <source>
        <dbReference type="Proteomes" id="UP000008281"/>
    </source>
</evidence>
<organism evidence="3">
    <name type="scientific">Caenorhabditis remanei</name>
    <name type="common">Caenorhabditis vulgaris</name>
    <dbReference type="NCBI Taxonomy" id="31234"/>
    <lineage>
        <taxon>Eukaryota</taxon>
        <taxon>Metazoa</taxon>
        <taxon>Ecdysozoa</taxon>
        <taxon>Nematoda</taxon>
        <taxon>Chromadorea</taxon>
        <taxon>Rhabditida</taxon>
        <taxon>Rhabditina</taxon>
        <taxon>Rhabditomorpha</taxon>
        <taxon>Rhabditoidea</taxon>
        <taxon>Rhabditidae</taxon>
        <taxon>Peloderinae</taxon>
        <taxon>Caenorhabditis</taxon>
    </lineage>
</organism>
<dbReference type="InterPro" id="IPR058879">
    <property type="entry name" value="NTF2-like_dom_nem"/>
</dbReference>
<evidence type="ECO:0000313" key="2">
    <source>
        <dbReference type="EMBL" id="EFP13122.1"/>
    </source>
</evidence>
<sequence>MCGAQKNEHMLIGQPVNVDINLPPLQSYEKLARLHVPEEATLSFKISLITMKHNIQITIKTFDKMLSHVVFYAVATVGNLKENEEKKKSEPAKVEMQLHCALTLLLFLGTIWIPEARKLEKILKKVGRRYDQRVRDVFFPMNPNSPDEHSHNRTAKLVATVLQGQGSVKNEKVEWSGIVLSELVRAGKFKGGICGDKDMNYYQFISYLKRVRKNYLKNDEEPLSWKILPAQKDHLSFMVSFKTHSTWGYSATPTYLVQMELIVERGWGHFDIIGIEEVGACTEHGTVQMDQTDVGVNLSETEQKDILQFMRFLDYYDKMPEGVISSDWLMFIAKDEEFAGSVCIDGNQVELKREEMMNWWKNFVKMYHPPAGWKNYTTSNLIGSEEKKHTFRINMIVQIGDKESHPLETFDFKLLLNHNLGKFGNIDRFEVMCKPTPISEQEKMTNHAKAYKEVIGRRLQKIMKSPEMWYKSIDTLKDLASPKGYEILNCAGKRTALDEPKITTNDFAKVEHSFWEANKETNGRMEGYDLESPNSISIGIREEIKVEIWIVWTPFKENEAHESEWKFDLEWDKRLQFFYIKKVDFGCPKTGHATKYYNSLRKHLLCHSKLCNYNELEENGSIFKDI</sequence>
<feature type="domain" description="NTF2-like" evidence="1">
    <location>
        <begin position="148"/>
        <end position="285"/>
    </location>
</feature>
<dbReference type="OMA" id="NGRMEGY"/>
<feature type="domain" description="NTF2-like" evidence="1">
    <location>
        <begin position="442"/>
        <end position="591"/>
    </location>
</feature>
<dbReference type="OrthoDB" id="5903975at2759"/>
<name>E3MZU9_CAERE</name>
<dbReference type="InParanoid" id="E3MZU9"/>
<dbReference type="FunCoup" id="E3MZU9">
    <property type="interactions" value="611"/>
</dbReference>
<reference evidence="2" key="1">
    <citation type="submission" date="2007-07" db="EMBL/GenBank/DDBJ databases">
        <title>PCAP assembly of the Caenorhabditis remanei genome.</title>
        <authorList>
            <consortium name="The Caenorhabditis remanei Sequencing Consortium"/>
            <person name="Wilson R.K."/>
        </authorList>
    </citation>
    <scope>NUCLEOTIDE SEQUENCE [LARGE SCALE GENOMIC DNA]</scope>
    <source>
        <strain evidence="2">PB4641</strain>
    </source>
</reference>
<dbReference type="eggNOG" id="KOG4209">
    <property type="taxonomic scope" value="Eukaryota"/>
</dbReference>
<evidence type="ECO:0000259" key="1">
    <source>
        <dbReference type="Pfam" id="PF26529"/>
    </source>
</evidence>
<dbReference type="HOGENOM" id="CLU_038306_0_0_1"/>
<gene>
    <name evidence="2" type="ORF">CRE_07728</name>
</gene>